<comment type="caution">
    <text evidence="18">The sequence shown here is derived from an EMBL/GenBank/DDBJ whole genome shotgun (WGS) entry which is preliminary data.</text>
</comment>
<dbReference type="Gene3D" id="3.40.50.2300">
    <property type="match status" value="1"/>
</dbReference>
<dbReference type="GO" id="GO:0000155">
    <property type="term" value="F:phosphorelay sensor kinase activity"/>
    <property type="evidence" value="ECO:0007669"/>
    <property type="project" value="InterPro"/>
</dbReference>
<dbReference type="CDD" id="cd00075">
    <property type="entry name" value="HATPase"/>
    <property type="match status" value="1"/>
</dbReference>
<evidence type="ECO:0000256" key="3">
    <source>
        <dbReference type="ARBA" id="ARBA00012438"/>
    </source>
</evidence>
<dbReference type="Pfam" id="PF02518">
    <property type="entry name" value="HATPase_c"/>
    <property type="match status" value="1"/>
</dbReference>
<dbReference type="InterPro" id="IPR005467">
    <property type="entry name" value="His_kinase_dom"/>
</dbReference>
<protein>
    <recommendedName>
        <fullName evidence="3">histidine kinase</fullName>
        <ecNumber evidence="3">2.7.13.3</ecNumber>
    </recommendedName>
</protein>
<dbReference type="Proteomes" id="UP000574067">
    <property type="component" value="Unassembled WGS sequence"/>
</dbReference>
<name>A0A848FCZ6_9BURK</name>
<dbReference type="PROSITE" id="PS50110">
    <property type="entry name" value="RESPONSE_REGULATORY"/>
    <property type="match status" value="1"/>
</dbReference>
<dbReference type="SUPFAM" id="SSF55785">
    <property type="entry name" value="PYP-like sensor domain (PAS domain)"/>
    <property type="match status" value="2"/>
</dbReference>
<evidence type="ECO:0000256" key="6">
    <source>
        <dbReference type="ARBA" id="ARBA00022692"/>
    </source>
</evidence>
<reference evidence="18 19" key="1">
    <citation type="submission" date="2020-04" db="EMBL/GenBank/DDBJ databases">
        <title>Azohydromonas sp. isolated from soil.</title>
        <authorList>
            <person name="Dahal R.H."/>
        </authorList>
    </citation>
    <scope>NUCLEOTIDE SEQUENCE [LARGE SCALE GENOMIC DNA]</scope>
    <source>
        <strain evidence="18 19">G-1-1-14</strain>
    </source>
</reference>
<keyword evidence="7" id="KW-0547">Nucleotide-binding</keyword>
<evidence type="ECO:0000256" key="12">
    <source>
        <dbReference type="ARBA" id="ARBA00023136"/>
    </source>
</evidence>
<dbReference type="CDD" id="cd00082">
    <property type="entry name" value="HisKA"/>
    <property type="match status" value="1"/>
</dbReference>
<dbReference type="GO" id="GO:0005886">
    <property type="term" value="C:plasma membrane"/>
    <property type="evidence" value="ECO:0007669"/>
    <property type="project" value="UniProtKB-SubCell"/>
</dbReference>
<accession>A0A848FCZ6</accession>
<keyword evidence="12 14" id="KW-0472">Membrane</keyword>
<evidence type="ECO:0000256" key="9">
    <source>
        <dbReference type="ARBA" id="ARBA00022840"/>
    </source>
</evidence>
<feature type="domain" description="Response regulatory" evidence="16">
    <location>
        <begin position="600"/>
        <end position="716"/>
    </location>
</feature>
<dbReference type="Gene3D" id="3.30.450.20">
    <property type="entry name" value="PAS domain"/>
    <property type="match status" value="2"/>
</dbReference>
<dbReference type="PROSITE" id="PS50109">
    <property type="entry name" value="HIS_KIN"/>
    <property type="match status" value="1"/>
</dbReference>
<organism evidence="18 19">
    <name type="scientific">Azohydromonas caseinilytica</name>
    <dbReference type="NCBI Taxonomy" id="2728836"/>
    <lineage>
        <taxon>Bacteria</taxon>
        <taxon>Pseudomonadati</taxon>
        <taxon>Pseudomonadota</taxon>
        <taxon>Betaproteobacteria</taxon>
        <taxon>Burkholderiales</taxon>
        <taxon>Sphaerotilaceae</taxon>
        <taxon>Azohydromonas</taxon>
    </lineage>
</organism>
<dbReference type="InterPro" id="IPR013656">
    <property type="entry name" value="PAS_4"/>
</dbReference>
<evidence type="ECO:0000256" key="11">
    <source>
        <dbReference type="ARBA" id="ARBA00023012"/>
    </source>
</evidence>
<keyword evidence="4 13" id="KW-0597">Phosphoprotein</keyword>
<keyword evidence="8" id="KW-0418">Kinase</keyword>
<dbReference type="Gene3D" id="1.10.287.130">
    <property type="match status" value="1"/>
</dbReference>
<dbReference type="InterPro" id="IPR036097">
    <property type="entry name" value="HisK_dim/P_sf"/>
</dbReference>
<dbReference type="PRINTS" id="PR00344">
    <property type="entry name" value="BCTRLSENSOR"/>
</dbReference>
<dbReference type="SUPFAM" id="SSF47384">
    <property type="entry name" value="Homodimeric domain of signal transducing histidine kinase"/>
    <property type="match status" value="1"/>
</dbReference>
<dbReference type="InterPro" id="IPR000700">
    <property type="entry name" value="PAS-assoc_C"/>
</dbReference>
<feature type="domain" description="PAC" evidence="17">
    <location>
        <begin position="297"/>
        <end position="350"/>
    </location>
</feature>
<dbReference type="Pfam" id="PF00072">
    <property type="entry name" value="Response_reg"/>
    <property type="match status" value="1"/>
</dbReference>
<evidence type="ECO:0000313" key="19">
    <source>
        <dbReference type="Proteomes" id="UP000574067"/>
    </source>
</evidence>
<evidence type="ECO:0000256" key="2">
    <source>
        <dbReference type="ARBA" id="ARBA00004429"/>
    </source>
</evidence>
<dbReference type="InterPro" id="IPR003594">
    <property type="entry name" value="HATPase_dom"/>
</dbReference>
<dbReference type="EMBL" id="JABBFW010000008">
    <property type="protein sequence ID" value="NML16030.1"/>
    <property type="molecule type" value="Genomic_DNA"/>
</dbReference>
<keyword evidence="11" id="KW-0902">Two-component regulatory system</keyword>
<keyword evidence="5" id="KW-0808">Transferase</keyword>
<dbReference type="Pfam" id="PF08447">
    <property type="entry name" value="PAS_3"/>
    <property type="match status" value="1"/>
</dbReference>
<dbReference type="CDD" id="cd00130">
    <property type="entry name" value="PAS"/>
    <property type="match status" value="1"/>
</dbReference>
<dbReference type="PANTHER" id="PTHR43547:SF2">
    <property type="entry name" value="HYBRID SIGNAL TRANSDUCTION HISTIDINE KINASE C"/>
    <property type="match status" value="1"/>
</dbReference>
<dbReference type="InterPro" id="IPR025201">
    <property type="entry name" value="KdpD_TM"/>
</dbReference>
<keyword evidence="19" id="KW-1185">Reference proteome</keyword>
<keyword evidence="6 14" id="KW-0812">Transmembrane</keyword>
<dbReference type="Pfam" id="PF08448">
    <property type="entry name" value="PAS_4"/>
    <property type="match status" value="1"/>
</dbReference>
<comment type="subcellular location">
    <subcellularLocation>
        <location evidence="2">Cell inner membrane</location>
        <topology evidence="2">Multi-pass membrane protein</topology>
    </subcellularLocation>
</comment>
<dbReference type="SMART" id="SM00448">
    <property type="entry name" value="REC"/>
    <property type="match status" value="1"/>
</dbReference>
<dbReference type="Gene3D" id="3.30.565.10">
    <property type="entry name" value="Histidine kinase-like ATPase, C-terminal domain"/>
    <property type="match status" value="1"/>
</dbReference>
<dbReference type="AlphaFoldDB" id="A0A848FCZ6"/>
<evidence type="ECO:0000256" key="13">
    <source>
        <dbReference type="PROSITE-ProRule" id="PRU00169"/>
    </source>
</evidence>
<evidence type="ECO:0000259" key="15">
    <source>
        <dbReference type="PROSITE" id="PS50109"/>
    </source>
</evidence>
<dbReference type="InterPro" id="IPR000014">
    <property type="entry name" value="PAS"/>
</dbReference>
<dbReference type="SUPFAM" id="SSF55874">
    <property type="entry name" value="ATPase domain of HSP90 chaperone/DNA topoisomerase II/histidine kinase"/>
    <property type="match status" value="1"/>
</dbReference>
<evidence type="ECO:0000256" key="7">
    <source>
        <dbReference type="ARBA" id="ARBA00022741"/>
    </source>
</evidence>
<evidence type="ECO:0000313" key="18">
    <source>
        <dbReference type="EMBL" id="NML16030.1"/>
    </source>
</evidence>
<dbReference type="SMART" id="SM00387">
    <property type="entry name" value="HATPase_c"/>
    <property type="match status" value="1"/>
</dbReference>
<evidence type="ECO:0000259" key="17">
    <source>
        <dbReference type="PROSITE" id="PS50113"/>
    </source>
</evidence>
<dbReference type="SMART" id="SM00086">
    <property type="entry name" value="PAC"/>
    <property type="match status" value="2"/>
</dbReference>
<dbReference type="Pfam" id="PF00512">
    <property type="entry name" value="HisKA"/>
    <property type="match status" value="1"/>
</dbReference>
<keyword evidence="9" id="KW-0067">ATP-binding</keyword>
<comment type="catalytic activity">
    <reaction evidence="1">
        <text>ATP + protein L-histidine = ADP + protein N-phospho-L-histidine.</text>
        <dbReference type="EC" id="2.7.13.3"/>
    </reaction>
</comment>
<evidence type="ECO:0000256" key="4">
    <source>
        <dbReference type="ARBA" id="ARBA00022553"/>
    </source>
</evidence>
<dbReference type="GO" id="GO:0005524">
    <property type="term" value="F:ATP binding"/>
    <property type="evidence" value="ECO:0007669"/>
    <property type="project" value="UniProtKB-KW"/>
</dbReference>
<evidence type="ECO:0000256" key="10">
    <source>
        <dbReference type="ARBA" id="ARBA00022989"/>
    </source>
</evidence>
<dbReference type="InterPro" id="IPR038318">
    <property type="entry name" value="KdpD_sf"/>
</dbReference>
<dbReference type="InterPro" id="IPR013655">
    <property type="entry name" value="PAS_fold_3"/>
</dbReference>
<dbReference type="Gene3D" id="1.20.120.620">
    <property type="entry name" value="Backbone structure of the membrane domain of e. Coli histidine kinase receptor kdpd"/>
    <property type="match status" value="1"/>
</dbReference>
<evidence type="ECO:0000256" key="1">
    <source>
        <dbReference type="ARBA" id="ARBA00000085"/>
    </source>
</evidence>
<dbReference type="NCBIfam" id="TIGR00229">
    <property type="entry name" value="sensory_box"/>
    <property type="match status" value="1"/>
</dbReference>
<sequence>MLAVLLYAAATGMNFVLQPVAGGRIPLLPYFPALVLTGLYAGAGPAVALLVAAVLSVVVFWVEPAGVLWPMAQPSDLIIPVLFLIAGGMVAGVASWARRLLRQDRDNRQRLNMALTAGRMAAWEWHIGTGAMQFSEGAEALFGMTWRHVDEAWPLGHPDDVERVRGVIEQALREGRDYRFTSRMIRADTRELRWIETTGYVHRDAHGRAVRVSGVTADVTERQRALEASQAAEARLQLALESGKVTAWECDAERRYIWIHNTRLGLKPADVVGRRLGDVIPNEAHRQAIDRVYAGGEPQQFQIEGEFRGQPYHLLCSVRAEKDAAGRVTRVIGASVDVTELAAAQAQLRRESQRKDAFLATLAHELRNPMAPIRYAVAMLGENTPAAVREQARAIIGRQAAHMSRLLDDLLDMSRITRNAIELQRELLDLRGVIGQAVDGVRPAYAELGHRLVVSSPPQPVWVDGDSTRLQQVLGNLLDNAAKYTPPGGEVTVRLDLQGAEALLSVSDNGLGIEPRDQAQVFELFSQVRPPGHGGTGLGIGLAVVRQLVELHGGRIELHSAGAGRGSCFTVRLPLAPRQEEPAEPAPAAKVVSLFPRGPAALIVDDNRDAADSLAVLLRANGFTASTVYDGAAALQAFDALRPQVLLLDLGLPDISGLEVARTIRRRPAGAAVTLVAITGWGQDKDRQQTREAGFDQHLVKPVDPAQLLALLRPLRPPTGTADAG</sequence>
<feature type="transmembrane region" description="Helical" evidence="14">
    <location>
        <begin position="46"/>
        <end position="70"/>
    </location>
</feature>
<feature type="domain" description="PAC" evidence="17">
    <location>
        <begin position="178"/>
        <end position="231"/>
    </location>
</feature>
<dbReference type="InterPro" id="IPR001610">
    <property type="entry name" value="PAC"/>
</dbReference>
<dbReference type="PANTHER" id="PTHR43547">
    <property type="entry name" value="TWO-COMPONENT HISTIDINE KINASE"/>
    <property type="match status" value="1"/>
</dbReference>
<feature type="transmembrane region" description="Helical" evidence="14">
    <location>
        <begin position="77"/>
        <end position="97"/>
    </location>
</feature>
<dbReference type="FunFam" id="3.30.565.10:FF:000006">
    <property type="entry name" value="Sensor histidine kinase WalK"/>
    <property type="match status" value="1"/>
</dbReference>
<dbReference type="PROSITE" id="PS50113">
    <property type="entry name" value="PAC"/>
    <property type="match status" value="2"/>
</dbReference>
<dbReference type="CDD" id="cd17580">
    <property type="entry name" value="REC_2_DhkD-like"/>
    <property type="match status" value="1"/>
</dbReference>
<evidence type="ECO:0000256" key="8">
    <source>
        <dbReference type="ARBA" id="ARBA00022777"/>
    </source>
</evidence>
<dbReference type="Pfam" id="PF13493">
    <property type="entry name" value="DUF4118"/>
    <property type="match status" value="1"/>
</dbReference>
<dbReference type="InterPro" id="IPR001789">
    <property type="entry name" value="Sig_transdc_resp-reg_receiver"/>
</dbReference>
<proteinExistence type="predicted"/>
<dbReference type="SMART" id="SM00388">
    <property type="entry name" value="HisKA"/>
    <property type="match status" value="1"/>
</dbReference>
<dbReference type="SUPFAM" id="SSF52172">
    <property type="entry name" value="CheY-like"/>
    <property type="match status" value="1"/>
</dbReference>
<evidence type="ECO:0000256" key="14">
    <source>
        <dbReference type="SAM" id="Phobius"/>
    </source>
</evidence>
<dbReference type="InterPro" id="IPR036890">
    <property type="entry name" value="HATPase_C_sf"/>
</dbReference>
<evidence type="ECO:0000259" key="16">
    <source>
        <dbReference type="PROSITE" id="PS50110"/>
    </source>
</evidence>
<dbReference type="InterPro" id="IPR035965">
    <property type="entry name" value="PAS-like_dom_sf"/>
</dbReference>
<dbReference type="InterPro" id="IPR004358">
    <property type="entry name" value="Sig_transdc_His_kin-like_C"/>
</dbReference>
<feature type="domain" description="Histidine kinase" evidence="15">
    <location>
        <begin position="361"/>
        <end position="577"/>
    </location>
</feature>
<dbReference type="EC" id="2.7.13.3" evidence="3"/>
<evidence type="ECO:0000256" key="5">
    <source>
        <dbReference type="ARBA" id="ARBA00022679"/>
    </source>
</evidence>
<dbReference type="InterPro" id="IPR011006">
    <property type="entry name" value="CheY-like_superfamily"/>
</dbReference>
<gene>
    <name evidence="18" type="ORF">HHL10_13700</name>
</gene>
<dbReference type="InterPro" id="IPR003661">
    <property type="entry name" value="HisK_dim/P_dom"/>
</dbReference>
<feature type="modified residue" description="4-aspartylphosphate" evidence="13">
    <location>
        <position position="649"/>
    </location>
</feature>
<keyword evidence="10 14" id="KW-1133">Transmembrane helix</keyword>